<comment type="caution">
    <text evidence="1">The sequence shown here is derived from an EMBL/GenBank/DDBJ whole genome shotgun (WGS) entry which is preliminary data.</text>
</comment>
<gene>
    <name evidence="1" type="ORF">F9Z43_06760</name>
</gene>
<name>A0A7X3F0K8_9PSED</name>
<organism evidence="1 2">
    <name type="scientific">Pseudomonas monteilii</name>
    <dbReference type="NCBI Taxonomy" id="76759"/>
    <lineage>
        <taxon>Bacteria</taxon>
        <taxon>Pseudomonadati</taxon>
        <taxon>Pseudomonadota</taxon>
        <taxon>Gammaproteobacteria</taxon>
        <taxon>Pseudomonadales</taxon>
        <taxon>Pseudomonadaceae</taxon>
        <taxon>Pseudomonas</taxon>
    </lineage>
</organism>
<dbReference type="Proteomes" id="UP000440965">
    <property type="component" value="Unassembled WGS sequence"/>
</dbReference>
<evidence type="ECO:0000313" key="1">
    <source>
        <dbReference type="EMBL" id="MVF49035.1"/>
    </source>
</evidence>
<protein>
    <submittedName>
        <fullName evidence="1">Uncharacterized protein</fullName>
    </submittedName>
</protein>
<reference evidence="1 2" key="1">
    <citation type="submission" date="2019-10" db="EMBL/GenBank/DDBJ databases">
        <title>XDR Pseudomonas monteilii producing IMP-16 from LCR.</title>
        <authorList>
            <person name="Ballaben A."/>
            <person name="Doi Y."/>
        </authorList>
    </citation>
    <scope>NUCLEOTIDE SEQUENCE [LARGE SCALE GENOMIC DNA]</scope>
    <source>
        <strain evidence="1 2">597/14</strain>
    </source>
</reference>
<proteinExistence type="predicted"/>
<accession>A0A7X3F0K8</accession>
<evidence type="ECO:0000313" key="2">
    <source>
        <dbReference type="Proteomes" id="UP000440965"/>
    </source>
</evidence>
<sequence>MNVALLHYDVSARELPDLAVVQFEDERTFDDNAVVDCRRSVHTWSLRVEAFIKPEQVALLLCMSFIGIEIRGLEDCVRREAHRQAFCFSGLRQQ</sequence>
<dbReference type="AlphaFoldDB" id="A0A7X3F0K8"/>
<dbReference type="EMBL" id="WEIK01000004">
    <property type="protein sequence ID" value="MVF49035.1"/>
    <property type="molecule type" value="Genomic_DNA"/>
</dbReference>